<dbReference type="Pfam" id="PF21023">
    <property type="entry name" value="DENR_N"/>
    <property type="match status" value="1"/>
</dbReference>
<evidence type="ECO:0000256" key="4">
    <source>
        <dbReference type="ARBA" id="ARBA00005680"/>
    </source>
</evidence>
<dbReference type="Gene3D" id="2.80.10.50">
    <property type="match status" value="1"/>
</dbReference>
<evidence type="ECO:0000256" key="15">
    <source>
        <dbReference type="ARBA" id="ARBA00023157"/>
    </source>
</evidence>
<comment type="similarity">
    <text evidence="4 18">Belongs to the glycosyltransferase 2 family. GalNAc-T subfamily.</text>
</comment>
<evidence type="ECO:0000256" key="2">
    <source>
        <dbReference type="ARBA" id="ARBA00004323"/>
    </source>
</evidence>
<dbReference type="AlphaFoldDB" id="A0A2A6BAP2"/>
<dbReference type="GO" id="GO:0030246">
    <property type="term" value="F:carbohydrate binding"/>
    <property type="evidence" value="ECO:0007669"/>
    <property type="project" value="UniProtKB-KW"/>
</dbReference>
<evidence type="ECO:0000256" key="9">
    <source>
        <dbReference type="ARBA" id="ARBA00022723"/>
    </source>
</evidence>
<dbReference type="GO" id="GO:0002183">
    <property type="term" value="P:cytoplasmic translational initiation"/>
    <property type="evidence" value="ECO:0007669"/>
    <property type="project" value="UniProtKB-ARBA"/>
</dbReference>
<dbReference type="Gene3D" id="3.30.780.10">
    <property type="entry name" value="SUI1-like domain"/>
    <property type="match status" value="1"/>
</dbReference>
<dbReference type="SUPFAM" id="SSF53448">
    <property type="entry name" value="Nucleotide-diphospho-sugar transferases"/>
    <property type="match status" value="1"/>
</dbReference>
<dbReference type="GO" id="GO:0006493">
    <property type="term" value="P:protein O-linked glycosylation"/>
    <property type="evidence" value="ECO:0000318"/>
    <property type="project" value="GO_Central"/>
</dbReference>
<accession>A0A8R1U9Y7</accession>
<organism evidence="20 21">
    <name type="scientific">Pristionchus pacificus</name>
    <name type="common">Parasitic nematode worm</name>
    <dbReference type="NCBI Taxonomy" id="54126"/>
    <lineage>
        <taxon>Eukaryota</taxon>
        <taxon>Metazoa</taxon>
        <taxon>Ecdysozoa</taxon>
        <taxon>Nematoda</taxon>
        <taxon>Chromadorea</taxon>
        <taxon>Rhabditida</taxon>
        <taxon>Rhabditina</taxon>
        <taxon>Diplogasteromorpha</taxon>
        <taxon>Diplogasteroidea</taxon>
        <taxon>Neodiplogasteridae</taxon>
        <taxon>Pristionchus</taxon>
    </lineage>
</organism>
<keyword evidence="13 18" id="KW-0333">Golgi apparatus</keyword>
<keyword evidence="15 18" id="KW-1015">Disulfide bond</keyword>
<evidence type="ECO:0000256" key="14">
    <source>
        <dbReference type="ARBA" id="ARBA00023136"/>
    </source>
</evidence>
<dbReference type="GO" id="GO:0000139">
    <property type="term" value="C:Golgi membrane"/>
    <property type="evidence" value="ECO:0007669"/>
    <property type="project" value="UniProtKB-SubCell"/>
</dbReference>
<dbReference type="Pfam" id="PF00652">
    <property type="entry name" value="Ricin_B_lectin"/>
    <property type="match status" value="1"/>
</dbReference>
<dbReference type="Proteomes" id="UP000005239">
    <property type="component" value="Unassembled WGS sequence"/>
</dbReference>
<comment type="subcellular location">
    <subcellularLocation>
        <location evidence="2 18">Golgi apparatus membrane</location>
        <topology evidence="2 18">Single-pass type II membrane protein</topology>
    </subcellularLocation>
</comment>
<keyword evidence="12 18" id="KW-1133">Transmembrane helix</keyword>
<comment type="cofactor">
    <cofactor evidence="1 18">
        <name>Mn(2+)</name>
        <dbReference type="ChEBI" id="CHEBI:29035"/>
    </cofactor>
</comment>
<dbReference type="InterPro" id="IPR048517">
    <property type="entry name" value="DENR_N"/>
</dbReference>
<keyword evidence="16" id="KW-0325">Glycoprotein</keyword>
<dbReference type="Pfam" id="PF01253">
    <property type="entry name" value="SUI1"/>
    <property type="match status" value="1"/>
</dbReference>
<evidence type="ECO:0000313" key="21">
    <source>
        <dbReference type="Proteomes" id="UP000005239"/>
    </source>
</evidence>
<evidence type="ECO:0000256" key="1">
    <source>
        <dbReference type="ARBA" id="ARBA00001936"/>
    </source>
</evidence>
<feature type="transmembrane region" description="Helical" evidence="18">
    <location>
        <begin position="21"/>
        <end position="41"/>
    </location>
</feature>
<dbReference type="CDD" id="cd02510">
    <property type="entry name" value="pp-GalNAc-T"/>
    <property type="match status" value="1"/>
</dbReference>
<dbReference type="PANTHER" id="PTHR11675">
    <property type="entry name" value="N-ACETYLGALACTOSAMINYLTRANSFERASE"/>
    <property type="match status" value="1"/>
</dbReference>
<dbReference type="GO" id="GO:0003743">
    <property type="term" value="F:translation initiation factor activity"/>
    <property type="evidence" value="ECO:0007669"/>
    <property type="project" value="InterPro"/>
</dbReference>
<dbReference type="FunFam" id="3.90.550.10:FF:000021">
    <property type="entry name" value="Polypeptide N-acetylgalactosaminyltransferase"/>
    <property type="match status" value="1"/>
</dbReference>
<dbReference type="InterPro" id="IPR046447">
    <property type="entry name" value="DENR_C"/>
</dbReference>
<dbReference type="InterPro" id="IPR029044">
    <property type="entry name" value="Nucleotide-diphossugar_trans"/>
</dbReference>
<dbReference type="InterPro" id="IPR001950">
    <property type="entry name" value="SUI1"/>
</dbReference>
<dbReference type="PANTHER" id="PTHR11675:SF43">
    <property type="entry name" value="POLYPEPTIDE N-ACETYLGALACTOSAMINYLTRANSFERASE 1"/>
    <property type="match status" value="1"/>
</dbReference>
<evidence type="ECO:0000256" key="12">
    <source>
        <dbReference type="ARBA" id="ARBA00022989"/>
    </source>
</evidence>
<evidence type="ECO:0000256" key="7">
    <source>
        <dbReference type="ARBA" id="ARBA00022679"/>
    </source>
</evidence>
<comment type="similarity">
    <text evidence="5">Belongs to the DENR family.</text>
</comment>
<dbReference type="InterPro" id="IPR035992">
    <property type="entry name" value="Ricin_B-like_lectins"/>
</dbReference>
<dbReference type="CDD" id="cd11607">
    <property type="entry name" value="DENR_C"/>
    <property type="match status" value="1"/>
</dbReference>
<dbReference type="PROSITE" id="PS50231">
    <property type="entry name" value="RICIN_B_LECTIN"/>
    <property type="match status" value="1"/>
</dbReference>
<evidence type="ECO:0000256" key="17">
    <source>
        <dbReference type="ARBA" id="ARBA00023211"/>
    </source>
</evidence>
<evidence type="ECO:0000256" key="18">
    <source>
        <dbReference type="RuleBase" id="RU361242"/>
    </source>
</evidence>
<evidence type="ECO:0000256" key="19">
    <source>
        <dbReference type="SAM" id="MobiDB-lite"/>
    </source>
</evidence>
<dbReference type="InterPro" id="IPR036877">
    <property type="entry name" value="SUI1_dom_sf"/>
</dbReference>
<dbReference type="PROSITE" id="PS50296">
    <property type="entry name" value="SUI1"/>
    <property type="match status" value="1"/>
</dbReference>
<dbReference type="Pfam" id="PF00535">
    <property type="entry name" value="Glycos_transf_2"/>
    <property type="match status" value="1"/>
</dbReference>
<dbReference type="Gene3D" id="3.90.550.10">
    <property type="entry name" value="Spore Coat Polysaccharide Biosynthesis Protein SpsA, Chain A"/>
    <property type="match status" value="1"/>
</dbReference>
<keyword evidence="14 18" id="KW-0472">Membrane</keyword>
<keyword evidence="8 18" id="KW-0812">Transmembrane</keyword>
<dbReference type="FunFam" id="3.30.780.10:FF:000004">
    <property type="entry name" value="density-regulated protein-like"/>
    <property type="match status" value="1"/>
</dbReference>
<sequence length="765" mass="85300">MIISLLCRYLSPRRFSSLVQTVAFFAGLMMVSYLVYTTFLAPGAPPTATVLKRIQRAGRNPGDGYVRGEGVRLSGEEKTKGEDDMKTWFMNVVASDKISLDRSIRDARRGECKAISYDLSKLPRASVIIIFTDEAWTPLMRTVHSVINRSPPELLEEVILLDDNSQRDELKGKLDEYVKRFDGLVKVVRKNVRHGLIRAKLAGAREATGEVIVFLDSHCEANHGWLEPLVARIGESPSAVVCPVIDYINAHDMQYSGDPYAQSVGGFTWSLHFTWEPLPESEKQRRKTPTEYIRSPTMAGGLLAANREYFFHVGGYDEEMDIWGGENLEIAFRVWTCGGSIEFIPCSHVGHIFRDGHPYNMTGRGGNKDVHGTNSKRLAEVWMDDYKRLYYLHRSDLKTKDVGDLSERHKLREKLQCKPFKWFLDNVAPDKFVPDENVQAYGMLQAVIDGTKICLDTLQQDEKGSYGMGVYYCQGGGSSAQLMSLAHDGRLRRETSCAHGVVRERETSGTVVMRSCREKGDEWKRQDGQLRHVNSGLCLSIRGVKSGEKIIIEVCDSSAPEQRWDYSNPTVMASAAVEDVSPTLERNPLYPMSVAYCGECSMPPEYCEYSGMYDRCKKWAEIHTTTEELEALSVSGGEKKTDGPLVVDDNEAAAADADGDKKHQKRGGKGGKKEEPKKKKGVITVQRAPRGKKSVTVVKGLSGFDIDLKVAAKFFASKFACGSSVTGTDEIVIQGDVKDDLFDLIPGKWAAVTEEDIDDLGDQKR</sequence>
<dbReference type="GO" id="GO:0046872">
    <property type="term" value="F:metal ion binding"/>
    <property type="evidence" value="ECO:0007669"/>
    <property type="project" value="UniProtKB-KW"/>
</dbReference>
<evidence type="ECO:0000256" key="6">
    <source>
        <dbReference type="ARBA" id="ARBA00022676"/>
    </source>
</evidence>
<evidence type="ECO:0000313" key="20">
    <source>
        <dbReference type="EnsemblMetazoa" id="PPA15168.1"/>
    </source>
</evidence>
<evidence type="ECO:0000256" key="10">
    <source>
        <dbReference type="ARBA" id="ARBA00022734"/>
    </source>
</evidence>
<keyword evidence="10 18" id="KW-0430">Lectin</keyword>
<proteinExistence type="inferred from homology"/>
<dbReference type="InterPro" id="IPR001173">
    <property type="entry name" value="Glyco_trans_2-like"/>
</dbReference>
<evidence type="ECO:0000256" key="8">
    <source>
        <dbReference type="ARBA" id="ARBA00022692"/>
    </source>
</evidence>
<evidence type="ECO:0000256" key="13">
    <source>
        <dbReference type="ARBA" id="ARBA00023034"/>
    </source>
</evidence>
<dbReference type="GO" id="GO:0004653">
    <property type="term" value="F:polypeptide N-acetylgalactosaminyltransferase activity"/>
    <property type="evidence" value="ECO:0000318"/>
    <property type="project" value="GO_Central"/>
</dbReference>
<dbReference type="InterPro" id="IPR045885">
    <property type="entry name" value="GalNAc-T"/>
</dbReference>
<accession>A0A2A6BAP2</accession>
<dbReference type="EC" id="2.4.1.-" evidence="18"/>
<keyword evidence="9" id="KW-0479">Metal-binding</keyword>
<reference evidence="21" key="1">
    <citation type="journal article" date="2008" name="Nat. Genet.">
        <title>The Pristionchus pacificus genome provides a unique perspective on nematode lifestyle and parasitism.</title>
        <authorList>
            <person name="Dieterich C."/>
            <person name="Clifton S.W."/>
            <person name="Schuster L.N."/>
            <person name="Chinwalla A."/>
            <person name="Delehaunty K."/>
            <person name="Dinkelacker I."/>
            <person name="Fulton L."/>
            <person name="Fulton R."/>
            <person name="Godfrey J."/>
            <person name="Minx P."/>
            <person name="Mitreva M."/>
            <person name="Roeseler W."/>
            <person name="Tian H."/>
            <person name="Witte H."/>
            <person name="Yang S.P."/>
            <person name="Wilson R.K."/>
            <person name="Sommer R.J."/>
        </authorList>
    </citation>
    <scope>NUCLEOTIDE SEQUENCE [LARGE SCALE GENOMIC DNA]</scope>
    <source>
        <strain evidence="21">PS312</strain>
    </source>
</reference>
<keyword evidence="7 18" id="KW-0808">Transferase</keyword>
<evidence type="ECO:0000256" key="11">
    <source>
        <dbReference type="ARBA" id="ARBA00022968"/>
    </source>
</evidence>
<dbReference type="GO" id="GO:0005794">
    <property type="term" value="C:Golgi apparatus"/>
    <property type="evidence" value="ECO:0000318"/>
    <property type="project" value="GO_Central"/>
</dbReference>
<protein>
    <recommendedName>
        <fullName evidence="18">Polypeptide N-acetylgalactosaminyltransferase</fullName>
        <ecNumber evidence="18">2.4.1.-</ecNumber>
    </recommendedName>
    <alternativeName>
        <fullName evidence="18">Protein-UDP acetylgalactosaminyltransferase</fullName>
    </alternativeName>
</protein>
<dbReference type="InterPro" id="IPR000772">
    <property type="entry name" value="Ricin_B_lectin"/>
</dbReference>
<dbReference type="NCBIfam" id="TIGR01159">
    <property type="entry name" value="DRP1"/>
    <property type="match status" value="1"/>
</dbReference>
<comment type="pathway">
    <text evidence="3 18">Protein modification; protein glycosylation.</text>
</comment>
<evidence type="ECO:0000256" key="16">
    <source>
        <dbReference type="ARBA" id="ARBA00023180"/>
    </source>
</evidence>
<name>A0A2A6BAP2_PRIPA</name>
<dbReference type="SUPFAM" id="SSF50370">
    <property type="entry name" value="Ricin B-like lectins"/>
    <property type="match status" value="1"/>
</dbReference>
<keyword evidence="21" id="KW-1185">Reference proteome</keyword>
<keyword evidence="11" id="KW-0735">Signal-anchor</keyword>
<dbReference type="SMART" id="SM00458">
    <property type="entry name" value="RICIN"/>
    <property type="match status" value="1"/>
</dbReference>
<reference evidence="20" key="2">
    <citation type="submission" date="2022-06" db="UniProtKB">
        <authorList>
            <consortium name="EnsemblMetazoa"/>
        </authorList>
    </citation>
    <scope>IDENTIFICATION</scope>
    <source>
        <strain evidence="20">PS312</strain>
    </source>
</reference>
<evidence type="ECO:0000256" key="3">
    <source>
        <dbReference type="ARBA" id="ARBA00004922"/>
    </source>
</evidence>
<evidence type="ECO:0000256" key="5">
    <source>
        <dbReference type="ARBA" id="ARBA00007514"/>
    </source>
</evidence>
<dbReference type="InterPro" id="IPR005873">
    <property type="entry name" value="DENR_eukaryotes"/>
</dbReference>
<keyword evidence="17 18" id="KW-0464">Manganese</keyword>
<keyword evidence="6 18" id="KW-0328">Glycosyltransferase</keyword>
<dbReference type="SUPFAM" id="SSF55159">
    <property type="entry name" value="eIF1-like"/>
    <property type="match status" value="1"/>
</dbReference>
<dbReference type="EnsemblMetazoa" id="PPA15168.1">
    <property type="protein sequence ID" value="PPA15168.1"/>
    <property type="gene ID" value="WBGene00104722"/>
</dbReference>
<gene>
    <name evidence="20" type="primary">WBGene00104722</name>
</gene>
<feature type="region of interest" description="Disordered" evidence="19">
    <location>
        <begin position="651"/>
        <end position="680"/>
    </location>
</feature>